<dbReference type="OrthoDB" id="6629380at2759"/>
<protein>
    <submittedName>
        <fullName evidence="2">Uncharacterized protein</fullName>
    </submittedName>
</protein>
<feature type="compositionally biased region" description="Low complexity" evidence="1">
    <location>
        <begin position="116"/>
        <end position="147"/>
    </location>
</feature>
<proteinExistence type="predicted"/>
<feature type="compositionally biased region" description="Acidic residues" evidence="1">
    <location>
        <begin position="59"/>
        <end position="92"/>
    </location>
</feature>
<organism evidence="2 3">
    <name type="scientific">Aphis glycines</name>
    <name type="common">Soybean aphid</name>
    <dbReference type="NCBI Taxonomy" id="307491"/>
    <lineage>
        <taxon>Eukaryota</taxon>
        <taxon>Metazoa</taxon>
        <taxon>Ecdysozoa</taxon>
        <taxon>Arthropoda</taxon>
        <taxon>Hexapoda</taxon>
        <taxon>Insecta</taxon>
        <taxon>Pterygota</taxon>
        <taxon>Neoptera</taxon>
        <taxon>Paraneoptera</taxon>
        <taxon>Hemiptera</taxon>
        <taxon>Sternorrhyncha</taxon>
        <taxon>Aphidomorpha</taxon>
        <taxon>Aphidoidea</taxon>
        <taxon>Aphididae</taxon>
        <taxon>Aphidini</taxon>
        <taxon>Aphis</taxon>
        <taxon>Aphis</taxon>
    </lineage>
</organism>
<evidence type="ECO:0000313" key="2">
    <source>
        <dbReference type="EMBL" id="KAE9523845.1"/>
    </source>
</evidence>
<comment type="caution">
    <text evidence="2">The sequence shown here is derived from an EMBL/GenBank/DDBJ whole genome shotgun (WGS) entry which is preliminary data.</text>
</comment>
<dbReference type="AlphaFoldDB" id="A0A6G0T0G8"/>
<accession>A0A6G0T0G8</accession>
<keyword evidence="3" id="KW-1185">Reference proteome</keyword>
<gene>
    <name evidence="2" type="ORF">AGLY_015733</name>
</gene>
<evidence type="ECO:0000256" key="1">
    <source>
        <dbReference type="SAM" id="MobiDB-lite"/>
    </source>
</evidence>
<dbReference type="Proteomes" id="UP000475862">
    <property type="component" value="Unassembled WGS sequence"/>
</dbReference>
<sequence length="259" mass="28227">MIATTSTAAAHCCDGEELRVPGSPQPYARRVRGSWRDYLEPPDDGGVGLVYDGSYGGGGDDDDDDDDDEDVDEEEEDSYDDDDDSYDDDDDDDEDCSCCSLCSSGGGGGGLRGRDTPPTTSRSSSSASASSMSSTGSSAAADMISSPALPPTPPTLRHDLSPVFEPSMRGSCLCIRCQKRRYSLDFFKSTDFRRGIPSPNVYMIDERSCKVVHDYIHAKLLRSARSQQQQQQQQQLQQSVNVVFMYTTGRAAMWGEETI</sequence>
<name>A0A6G0T0G8_APHGL</name>
<feature type="region of interest" description="Disordered" evidence="1">
    <location>
        <begin position="104"/>
        <end position="161"/>
    </location>
</feature>
<evidence type="ECO:0000313" key="3">
    <source>
        <dbReference type="Proteomes" id="UP000475862"/>
    </source>
</evidence>
<feature type="region of interest" description="Disordered" evidence="1">
    <location>
        <begin position="33"/>
        <end position="92"/>
    </location>
</feature>
<dbReference type="EMBL" id="VYZN01000075">
    <property type="protein sequence ID" value="KAE9523845.1"/>
    <property type="molecule type" value="Genomic_DNA"/>
</dbReference>
<reference evidence="2 3" key="1">
    <citation type="submission" date="2019-08" db="EMBL/GenBank/DDBJ databases">
        <title>The genome of the soybean aphid Biotype 1, its phylome, world population structure and adaptation to the North American continent.</title>
        <authorList>
            <person name="Giordano R."/>
            <person name="Donthu R.K."/>
            <person name="Hernandez A.G."/>
            <person name="Wright C.L."/>
            <person name="Zimin A.V."/>
        </authorList>
    </citation>
    <scope>NUCLEOTIDE SEQUENCE [LARGE SCALE GENOMIC DNA]</scope>
    <source>
        <tissue evidence="2">Whole aphids</tissue>
    </source>
</reference>